<dbReference type="EMBL" id="MT142392">
    <property type="protein sequence ID" value="QJA79739.1"/>
    <property type="molecule type" value="Genomic_DNA"/>
</dbReference>
<reference evidence="1" key="1">
    <citation type="submission" date="2020-03" db="EMBL/GenBank/DDBJ databases">
        <title>The deep terrestrial virosphere.</title>
        <authorList>
            <person name="Holmfeldt K."/>
            <person name="Nilsson E."/>
            <person name="Simone D."/>
            <person name="Lopez-Fernandez M."/>
            <person name="Wu X."/>
            <person name="de Brujin I."/>
            <person name="Lundin D."/>
            <person name="Andersson A."/>
            <person name="Bertilsson S."/>
            <person name="Dopson M."/>
        </authorList>
    </citation>
    <scope>NUCLEOTIDE SEQUENCE</scope>
    <source>
        <strain evidence="1">MM415A00839</strain>
        <strain evidence="2">MM415B04199</strain>
    </source>
</reference>
<organism evidence="1">
    <name type="scientific">viral metagenome</name>
    <dbReference type="NCBI Taxonomy" id="1070528"/>
    <lineage>
        <taxon>unclassified sequences</taxon>
        <taxon>metagenomes</taxon>
        <taxon>organismal metagenomes</taxon>
    </lineage>
</organism>
<gene>
    <name evidence="1" type="ORF">MM415A00839_0026</name>
    <name evidence="2" type="ORF">MM415B04199_0005</name>
</gene>
<sequence>MKKLMVLFWYLVYAPEFWLIRRRIKRKIKAELKEHGFSEKGADDAMRSIKRGMEDVKVGRVSKIDMEEL</sequence>
<dbReference type="EMBL" id="MT143156">
    <property type="protein sequence ID" value="QJA93530.1"/>
    <property type="molecule type" value="Genomic_DNA"/>
</dbReference>
<evidence type="ECO:0000313" key="1">
    <source>
        <dbReference type="EMBL" id="QJA79739.1"/>
    </source>
</evidence>
<dbReference type="AlphaFoldDB" id="A0A6M3KCU3"/>
<accession>A0A6M3KCU3</accession>
<proteinExistence type="predicted"/>
<protein>
    <submittedName>
        <fullName evidence="1">Uncharacterized protein</fullName>
    </submittedName>
</protein>
<evidence type="ECO:0000313" key="2">
    <source>
        <dbReference type="EMBL" id="QJA93530.1"/>
    </source>
</evidence>
<name>A0A6M3KCU3_9ZZZZ</name>